<organism evidence="3 4">
    <name type="scientific">Variovorax guangxiensis</name>
    <dbReference type="NCBI Taxonomy" id="1775474"/>
    <lineage>
        <taxon>Bacteria</taxon>
        <taxon>Pseudomonadati</taxon>
        <taxon>Pseudomonadota</taxon>
        <taxon>Betaproteobacteria</taxon>
        <taxon>Burkholderiales</taxon>
        <taxon>Comamonadaceae</taxon>
        <taxon>Variovorax</taxon>
    </lineage>
</organism>
<dbReference type="SUPFAM" id="SSF56024">
    <property type="entry name" value="Phospholipase D/nuclease"/>
    <property type="match status" value="2"/>
</dbReference>
<proteinExistence type="predicted"/>
<dbReference type="GO" id="GO:0032049">
    <property type="term" value="P:cardiolipin biosynthetic process"/>
    <property type="evidence" value="ECO:0007669"/>
    <property type="project" value="UniProtKB-ARBA"/>
</dbReference>
<accession>A0A502E214</accession>
<evidence type="ECO:0000313" key="4">
    <source>
        <dbReference type="Proteomes" id="UP000319212"/>
    </source>
</evidence>
<feature type="signal peptide" evidence="1">
    <location>
        <begin position="1"/>
        <end position="22"/>
    </location>
</feature>
<reference evidence="3 4" key="1">
    <citation type="journal article" date="2019" name="Environ. Microbiol.">
        <title>Species interactions and distinct microbial communities in high Arctic permafrost affected cryosols are associated with the CH4 and CO2 gas fluxes.</title>
        <authorList>
            <person name="Altshuler I."/>
            <person name="Hamel J."/>
            <person name="Turney S."/>
            <person name="Magnuson E."/>
            <person name="Levesque R."/>
            <person name="Greer C."/>
            <person name="Whyte L.G."/>
        </authorList>
    </citation>
    <scope>NUCLEOTIDE SEQUENCE [LARGE SCALE GENOMIC DNA]</scope>
    <source>
        <strain evidence="3 4">S06.C</strain>
    </source>
</reference>
<dbReference type="CDD" id="cd09111">
    <property type="entry name" value="PLDc_ymdC_like_1"/>
    <property type="match status" value="1"/>
</dbReference>
<comment type="caution">
    <text evidence="3">The sequence shown here is derived from an EMBL/GenBank/DDBJ whole genome shotgun (WGS) entry which is preliminary data.</text>
</comment>
<name>A0A502E214_9BURK</name>
<dbReference type="Pfam" id="PF13091">
    <property type="entry name" value="PLDc_2"/>
    <property type="match status" value="2"/>
</dbReference>
<feature type="domain" description="PLD phosphodiesterase" evidence="2">
    <location>
        <begin position="172"/>
        <end position="199"/>
    </location>
</feature>
<keyword evidence="1" id="KW-0732">Signal</keyword>
<feature type="domain" description="PLD phosphodiesterase" evidence="2">
    <location>
        <begin position="414"/>
        <end position="441"/>
    </location>
</feature>
<sequence length="524" mass="56977">MRVSCSIMARCLLVAWALLVGACATLPSPLPRSVTTAPVDVAATPLARVALASGEGFAPGLSGFQLMPEGATALNARLQLAQAAQRTIDAQYYILQKDASGKLFLHALLQAARRGVRVRLLIDDFYTAGKDPLFAALAGQPNFELRLFNPLAVRAGPLGLRVALSLSDVRRLNRRMHNKLFVADNSLAIAGGRNIADEYFMRSDVANFIDMDVLASGPVVPELSDTFDEFWNSRQVRPISELLYVPPDSQVVRTWLQEELSVEGGPPAERETDVLGHPPIAQQLAAGRLLQMPGDGRAVADTPKKIAMDDPEASYADSVTQRTIAMLQGARSEVIMVSPYFIPGEEGLAQMKLAVDRGVEIIVFTNSLDATDESLVYAGYARYRERMLKAGIKLFELGATLVLKQTQFGDFRSSAGRLHAKLAMVDRRRVFIGSMNLDGRSARLNTEVGVLIDSAALAEEIEKLGSVRSLGAYELELDGSGNGVGWIEHRADGTRHKTRDEPGASWVDSAKNWLLLKLLPEDAL</sequence>
<dbReference type="Proteomes" id="UP000319212">
    <property type="component" value="Unassembled WGS sequence"/>
</dbReference>
<feature type="chain" id="PRO_5021434452" evidence="1">
    <location>
        <begin position="23"/>
        <end position="524"/>
    </location>
</feature>
<dbReference type="PROSITE" id="PS51257">
    <property type="entry name" value="PROKAR_LIPOPROTEIN"/>
    <property type="match status" value="1"/>
</dbReference>
<dbReference type="PANTHER" id="PTHR21248">
    <property type="entry name" value="CARDIOLIPIN SYNTHASE"/>
    <property type="match status" value="1"/>
</dbReference>
<dbReference type="SMART" id="SM00155">
    <property type="entry name" value="PLDc"/>
    <property type="match status" value="2"/>
</dbReference>
<dbReference type="CDD" id="cd09113">
    <property type="entry name" value="PLDc_ymdC_like_2"/>
    <property type="match status" value="1"/>
</dbReference>
<dbReference type="InterPro" id="IPR025202">
    <property type="entry name" value="PLD-like_dom"/>
</dbReference>
<dbReference type="InterPro" id="IPR001736">
    <property type="entry name" value="PLipase_D/transphosphatidylase"/>
</dbReference>
<evidence type="ECO:0000313" key="3">
    <source>
        <dbReference type="EMBL" id="TPG30450.1"/>
    </source>
</evidence>
<dbReference type="GO" id="GO:0030572">
    <property type="term" value="F:phosphatidyltransferase activity"/>
    <property type="evidence" value="ECO:0007669"/>
    <property type="project" value="UniProtKB-ARBA"/>
</dbReference>
<dbReference type="AlphaFoldDB" id="A0A502E214"/>
<dbReference type="PROSITE" id="PS50035">
    <property type="entry name" value="PLD"/>
    <property type="match status" value="2"/>
</dbReference>
<dbReference type="RefSeq" id="WP_140838401.1">
    <property type="nucleotide sequence ID" value="NZ_RCZI01000001.1"/>
</dbReference>
<evidence type="ECO:0000256" key="1">
    <source>
        <dbReference type="SAM" id="SignalP"/>
    </source>
</evidence>
<gene>
    <name evidence="3" type="ORF">EAH82_02890</name>
</gene>
<evidence type="ECO:0000259" key="2">
    <source>
        <dbReference type="PROSITE" id="PS50035"/>
    </source>
</evidence>
<dbReference type="EMBL" id="RCZI01000001">
    <property type="protein sequence ID" value="TPG30450.1"/>
    <property type="molecule type" value="Genomic_DNA"/>
</dbReference>
<dbReference type="OrthoDB" id="9814092at2"/>
<protein>
    <submittedName>
        <fullName evidence="3">Phospholipase D family protein</fullName>
    </submittedName>
</protein>
<dbReference type="Gene3D" id="3.30.870.10">
    <property type="entry name" value="Endonuclease Chain A"/>
    <property type="match status" value="2"/>
</dbReference>
<dbReference type="PANTHER" id="PTHR21248:SF12">
    <property type="entry name" value="CARDIOLIPIN SYNTHASE C"/>
    <property type="match status" value="1"/>
</dbReference>